<accession>A0A0T7P186</accession>
<dbReference type="RefSeq" id="WP_057636478.1">
    <property type="nucleotide sequence ID" value="NZ_CGBR01000003.1"/>
</dbReference>
<gene>
    <name evidence="1" type="ORF">ERS137941_00825</name>
</gene>
<protein>
    <recommendedName>
        <fullName evidence="3">Head decoration protein</fullName>
    </recommendedName>
</protein>
<dbReference type="EMBL" id="CGBR01000003">
    <property type="protein sequence ID" value="CFQ55051.1"/>
    <property type="molecule type" value="Genomic_DNA"/>
</dbReference>
<sequence>MSLQKYGKTGQSPLGQNDIVAYAADHIFCQKLVTMPLTATTYAGTCIDATSGAAATSASTKVYVVLEDYPAGTSQTLRVANPFGVVLREAVLQAADAAGLTKAKTLLIEYGFRIQ</sequence>
<evidence type="ECO:0000313" key="2">
    <source>
        <dbReference type="Proteomes" id="UP000048841"/>
    </source>
</evidence>
<evidence type="ECO:0000313" key="1">
    <source>
        <dbReference type="EMBL" id="CFQ55051.1"/>
    </source>
</evidence>
<proteinExistence type="predicted"/>
<dbReference type="AlphaFoldDB" id="A0A0T7P186"/>
<organism evidence="1 2">
    <name type="scientific">Yersinia enterocolitica</name>
    <dbReference type="NCBI Taxonomy" id="630"/>
    <lineage>
        <taxon>Bacteria</taxon>
        <taxon>Pseudomonadati</taxon>
        <taxon>Pseudomonadota</taxon>
        <taxon>Gammaproteobacteria</taxon>
        <taxon>Enterobacterales</taxon>
        <taxon>Yersiniaceae</taxon>
        <taxon>Yersinia</taxon>
    </lineage>
</organism>
<dbReference type="Proteomes" id="UP000048841">
    <property type="component" value="Unassembled WGS sequence"/>
</dbReference>
<name>A0A0T7P186_YEREN</name>
<reference evidence="1 2" key="1">
    <citation type="submission" date="2015-03" db="EMBL/GenBank/DDBJ databases">
        <authorList>
            <person name="Murphy D."/>
        </authorList>
    </citation>
    <scope>NUCLEOTIDE SEQUENCE [LARGE SCALE GENOMIC DNA]</scope>
    <source>
        <strain evidence="1 2">IP26249</strain>
    </source>
</reference>
<evidence type="ECO:0008006" key="3">
    <source>
        <dbReference type="Google" id="ProtNLM"/>
    </source>
</evidence>